<dbReference type="Proteomes" id="UP000448575">
    <property type="component" value="Unassembled WGS sequence"/>
</dbReference>
<keyword evidence="4" id="KW-0472">Membrane</keyword>
<feature type="transmembrane region" description="Helical" evidence="4">
    <location>
        <begin position="378"/>
        <end position="402"/>
    </location>
</feature>
<gene>
    <name evidence="6" type="ORF">GTP41_09470</name>
</gene>
<dbReference type="Gene3D" id="3.90.550.10">
    <property type="entry name" value="Spore Coat Polysaccharide Biosynthesis Protein SpsA, Chain A"/>
    <property type="match status" value="1"/>
</dbReference>
<dbReference type="GO" id="GO:0016757">
    <property type="term" value="F:glycosyltransferase activity"/>
    <property type="evidence" value="ECO:0007669"/>
    <property type="project" value="UniProtKB-KW"/>
</dbReference>
<feature type="transmembrane region" description="Helical" evidence="4">
    <location>
        <begin position="75"/>
        <end position="96"/>
    </location>
</feature>
<dbReference type="RefSeq" id="WP_161025337.1">
    <property type="nucleotide sequence ID" value="NZ_WWCJ01000006.1"/>
</dbReference>
<keyword evidence="3 6" id="KW-0808">Transferase</keyword>
<evidence type="ECO:0000313" key="7">
    <source>
        <dbReference type="Proteomes" id="UP000448575"/>
    </source>
</evidence>
<reference evidence="6 7" key="1">
    <citation type="submission" date="2019-12" db="EMBL/GenBank/DDBJ databases">
        <title>Novel species isolated from a subtropical stream in China.</title>
        <authorList>
            <person name="Lu H."/>
        </authorList>
    </citation>
    <scope>NUCLEOTIDE SEQUENCE [LARGE SCALE GENOMIC DNA]</scope>
    <source>
        <strain evidence="6 7">DS3</strain>
    </source>
</reference>
<feature type="transmembrane region" description="Helical" evidence="4">
    <location>
        <begin position="451"/>
        <end position="473"/>
    </location>
</feature>
<name>A0A6N9HGB2_9BURK</name>
<dbReference type="EMBL" id="WWCJ01000006">
    <property type="protein sequence ID" value="MYN02327.1"/>
    <property type="molecule type" value="Genomic_DNA"/>
</dbReference>
<organism evidence="6 7">
    <name type="scientific">Pseudoduganella guangdongensis</name>
    <dbReference type="NCBI Taxonomy" id="2692179"/>
    <lineage>
        <taxon>Bacteria</taxon>
        <taxon>Pseudomonadati</taxon>
        <taxon>Pseudomonadota</taxon>
        <taxon>Betaproteobacteria</taxon>
        <taxon>Burkholderiales</taxon>
        <taxon>Oxalobacteraceae</taxon>
        <taxon>Telluria group</taxon>
        <taxon>Pseudoduganella</taxon>
    </lineage>
</organism>
<keyword evidence="7" id="KW-1185">Reference proteome</keyword>
<evidence type="ECO:0000256" key="2">
    <source>
        <dbReference type="ARBA" id="ARBA00022676"/>
    </source>
</evidence>
<comment type="similarity">
    <text evidence="1">Belongs to the glycosyltransferase 2 family.</text>
</comment>
<keyword evidence="5" id="KW-0732">Signal</keyword>
<evidence type="ECO:0000256" key="3">
    <source>
        <dbReference type="ARBA" id="ARBA00022679"/>
    </source>
</evidence>
<keyword evidence="2" id="KW-0328">Glycosyltransferase</keyword>
<dbReference type="PANTHER" id="PTHR43630:SF1">
    <property type="entry name" value="POLY-BETA-1,6-N-ACETYL-D-GLUCOSAMINE SYNTHASE"/>
    <property type="match status" value="1"/>
</dbReference>
<evidence type="ECO:0000313" key="6">
    <source>
        <dbReference type="EMBL" id="MYN02327.1"/>
    </source>
</evidence>
<proteinExistence type="inferred from homology"/>
<evidence type="ECO:0000256" key="1">
    <source>
        <dbReference type="ARBA" id="ARBA00006739"/>
    </source>
</evidence>
<sequence>MTERRRCTLRFLALLVACWLSLASAWAAPAPTPAAAAAPAFSLDPTSALHPKAHNSNWIGIHDRPSSRHGVLSDATLRVLLYLLWAVILMVLVYTVRHYAFTFNRLFGAQRHPYLDVSSGNWPSVTVLVAAHNEQAVIADALGALLEVDYPRERLRIMPVNDRSTDGTRRIIDEIAARHPGRITPFHRSEGKPGKAAALKDATARVDSDILIVFDADYVPGRGLLRQLVAPFFDPEIGAVMGRVVPLNTGNNLLTRLLDMERSGGYQVDQQARMNMALVPQYGGTVGGVRRAALEAIGGWRDDALAEDTDLTYRLLLRGWKTTYQNRSECYEEVPETWPVRVRQIMRWSKGHNQAAFRYAGALLGSDKVSWREKFDGLLLLGVFAMSPILLAGWGLAILLFYLDANHWLNGVLALFCLMSYSALGNFAAFFEIGAAVYLDGSRQRIRLMPLNYFGFLVSLLAISIATFNQVVFDWLFKRQMAWDKTERYRKPEDGQ</sequence>
<comment type="caution">
    <text evidence="6">The sequence shown here is derived from an EMBL/GenBank/DDBJ whole genome shotgun (WGS) entry which is preliminary data.</text>
</comment>
<keyword evidence="4" id="KW-0812">Transmembrane</keyword>
<feature type="signal peptide" evidence="5">
    <location>
        <begin position="1"/>
        <end position="27"/>
    </location>
</feature>
<feature type="chain" id="PRO_5026895709" evidence="5">
    <location>
        <begin position="28"/>
        <end position="496"/>
    </location>
</feature>
<keyword evidence="4" id="KW-1133">Transmembrane helix</keyword>
<dbReference type="CDD" id="cd06423">
    <property type="entry name" value="CESA_like"/>
    <property type="match status" value="1"/>
</dbReference>
<evidence type="ECO:0000256" key="5">
    <source>
        <dbReference type="SAM" id="SignalP"/>
    </source>
</evidence>
<dbReference type="Pfam" id="PF13641">
    <property type="entry name" value="Glyco_tranf_2_3"/>
    <property type="match status" value="1"/>
</dbReference>
<evidence type="ECO:0000256" key="4">
    <source>
        <dbReference type="SAM" id="Phobius"/>
    </source>
</evidence>
<accession>A0A6N9HGB2</accession>
<dbReference type="InterPro" id="IPR029044">
    <property type="entry name" value="Nucleotide-diphossugar_trans"/>
</dbReference>
<dbReference type="PANTHER" id="PTHR43630">
    <property type="entry name" value="POLY-BETA-1,6-N-ACETYL-D-GLUCOSAMINE SYNTHASE"/>
    <property type="match status" value="1"/>
</dbReference>
<feature type="transmembrane region" description="Helical" evidence="4">
    <location>
        <begin position="408"/>
        <end position="439"/>
    </location>
</feature>
<dbReference type="SUPFAM" id="SSF53448">
    <property type="entry name" value="Nucleotide-diphospho-sugar transferases"/>
    <property type="match status" value="1"/>
</dbReference>
<dbReference type="AlphaFoldDB" id="A0A6N9HGB2"/>
<protein>
    <submittedName>
        <fullName evidence="6">Glycosyltransferase</fullName>
    </submittedName>
</protein>